<evidence type="ECO:0000313" key="2">
    <source>
        <dbReference type="Proteomes" id="UP000013057"/>
    </source>
</evidence>
<evidence type="ECO:0000313" key="1">
    <source>
        <dbReference type="EMBL" id="GAC91509.1"/>
    </source>
</evidence>
<organism evidence="1 2">
    <name type="scientific">Anoxybacillus flavithermus NBRC 109594</name>
    <dbReference type="NCBI Taxonomy" id="1315967"/>
    <lineage>
        <taxon>Bacteria</taxon>
        <taxon>Bacillati</taxon>
        <taxon>Bacillota</taxon>
        <taxon>Bacilli</taxon>
        <taxon>Bacillales</taxon>
        <taxon>Anoxybacillaceae</taxon>
        <taxon>Anoxybacillus</taxon>
    </lineage>
</organism>
<dbReference type="EMBL" id="BARH01000014">
    <property type="protein sequence ID" value="GAC91509.1"/>
    <property type="molecule type" value="Genomic_DNA"/>
</dbReference>
<reference evidence="2" key="1">
    <citation type="journal article" date="2013" name="Genome">
        <title>Draft Genome Sequence of a Thermophilic Member of the Bacillaceae, Anoxybacillus flavithermus Strain Kn10, Isolated from the Kan-nawa Hot Spring in Japan.</title>
        <authorList>
            <person name="Matsutani M."/>
            <person name="Shirakihara Y."/>
            <person name="Imada K."/>
            <person name="Yakushi T."/>
            <person name="Matsushita K."/>
        </authorList>
    </citation>
    <scope>NUCLEOTIDE SEQUENCE [LARGE SCALE GENOMIC DNA]</scope>
    <source>
        <strain evidence="2">NBRC 109594</strain>
    </source>
</reference>
<gene>
    <name evidence="1" type="ORF">KN10_1944</name>
</gene>
<sequence length="54" mass="6011">MEKAEDMIANVALPKKPTIPIIHDKIKDMIAKPMSCLKSNSMLSNKRDAESAQK</sequence>
<protein>
    <submittedName>
        <fullName evidence="1">Uncharacterized protein</fullName>
    </submittedName>
</protein>
<dbReference type="Proteomes" id="UP000013057">
    <property type="component" value="Unassembled WGS sequence"/>
</dbReference>
<comment type="caution">
    <text evidence="1">The sequence shown here is derived from an EMBL/GenBank/DDBJ whole genome shotgun (WGS) entry which is preliminary data.</text>
</comment>
<accession>R4G1F7</accession>
<name>R4G1F7_9BACL</name>
<dbReference type="AlphaFoldDB" id="R4G1F7"/>
<proteinExistence type="predicted"/>